<dbReference type="Pfam" id="PF14278">
    <property type="entry name" value="TetR_C_8"/>
    <property type="match status" value="1"/>
</dbReference>
<evidence type="ECO:0000256" key="2">
    <source>
        <dbReference type="ARBA" id="ARBA00023125"/>
    </source>
</evidence>
<keyword evidence="1" id="KW-0678">Repressor</keyword>
<dbReference type="InterPro" id="IPR039532">
    <property type="entry name" value="TetR_C_Firmicutes"/>
</dbReference>
<dbReference type="AlphaFoldDB" id="A0A9X2CNZ8"/>
<dbReference type="SUPFAM" id="SSF46689">
    <property type="entry name" value="Homeodomain-like"/>
    <property type="match status" value="1"/>
</dbReference>
<dbReference type="InterPro" id="IPR009057">
    <property type="entry name" value="Homeodomain-like_sf"/>
</dbReference>
<feature type="DNA-binding region" description="H-T-H motif" evidence="3">
    <location>
        <begin position="33"/>
        <end position="52"/>
    </location>
</feature>
<keyword evidence="6" id="KW-1185">Reference proteome</keyword>
<name>A0A9X2CNZ8_9BACI</name>
<dbReference type="Proteomes" id="UP001139150">
    <property type="component" value="Unassembled WGS sequence"/>
</dbReference>
<dbReference type="GO" id="GO:0003677">
    <property type="term" value="F:DNA binding"/>
    <property type="evidence" value="ECO:0007669"/>
    <property type="project" value="UniProtKB-UniRule"/>
</dbReference>
<evidence type="ECO:0000313" key="6">
    <source>
        <dbReference type="Proteomes" id="UP001139150"/>
    </source>
</evidence>
<evidence type="ECO:0000259" key="4">
    <source>
        <dbReference type="PROSITE" id="PS50977"/>
    </source>
</evidence>
<feature type="domain" description="HTH tetR-type" evidence="4">
    <location>
        <begin position="10"/>
        <end position="70"/>
    </location>
</feature>
<dbReference type="Gene3D" id="1.10.357.10">
    <property type="entry name" value="Tetracycline Repressor, domain 2"/>
    <property type="match status" value="1"/>
</dbReference>
<dbReference type="RefSeq" id="WP_250094525.1">
    <property type="nucleotide sequence ID" value="NZ_JAKRYL010000001.1"/>
</dbReference>
<evidence type="ECO:0000256" key="1">
    <source>
        <dbReference type="ARBA" id="ARBA00022491"/>
    </source>
</evidence>
<protein>
    <submittedName>
        <fullName evidence="5">TetR family transcriptional regulator C-terminal domain-containing protein</fullName>
    </submittedName>
</protein>
<dbReference type="InterPro" id="IPR001647">
    <property type="entry name" value="HTH_TetR"/>
</dbReference>
<gene>
    <name evidence="5" type="ORF">MF646_00490</name>
</gene>
<reference evidence="5" key="1">
    <citation type="submission" date="2022-02" db="EMBL/GenBank/DDBJ databases">
        <title>Halalkalibacter sp. nov. isolated from Lonar Lake, India.</title>
        <authorList>
            <person name="Joshi A."/>
            <person name="Thite S."/>
            <person name="Lodha T."/>
        </authorList>
    </citation>
    <scope>NUCLEOTIDE SEQUENCE</scope>
    <source>
        <strain evidence="5">MEB205</strain>
    </source>
</reference>
<organism evidence="5 6">
    <name type="scientific">Halalkalibacter alkaliphilus</name>
    <dbReference type="NCBI Taxonomy" id="2917993"/>
    <lineage>
        <taxon>Bacteria</taxon>
        <taxon>Bacillati</taxon>
        <taxon>Bacillota</taxon>
        <taxon>Bacilli</taxon>
        <taxon>Bacillales</taxon>
        <taxon>Bacillaceae</taxon>
        <taxon>Halalkalibacter</taxon>
    </lineage>
</organism>
<keyword evidence="2 3" id="KW-0238">DNA-binding</keyword>
<dbReference type="PANTHER" id="PTHR43479">
    <property type="entry name" value="ACREF/ENVCD OPERON REPRESSOR-RELATED"/>
    <property type="match status" value="1"/>
</dbReference>
<accession>A0A9X2CNZ8</accession>
<comment type="caution">
    <text evidence="5">The sequence shown here is derived from an EMBL/GenBank/DDBJ whole genome shotgun (WGS) entry which is preliminary data.</text>
</comment>
<proteinExistence type="predicted"/>
<evidence type="ECO:0000313" key="5">
    <source>
        <dbReference type="EMBL" id="MCL7745587.1"/>
    </source>
</evidence>
<dbReference type="PROSITE" id="PS50977">
    <property type="entry name" value="HTH_TETR_2"/>
    <property type="match status" value="1"/>
</dbReference>
<sequence length="189" mass="22005">MNSKIDRRIKYTQMVLKESLIKLMKEKPITSITIKEVCELADINRSTFYSHYKDLYDLLHQIEDGIIEDMNETLSAYNYTKNEEAIQMTEKLLEYLVKNRESCQTLFSEHGNPTFQKKVMSLAHRHSLKSLMADRKNLPYNAEYLSLYIVNGSIHLVQHWLKNGLKESPKEIAEILISLANKGLSSLQH</sequence>
<dbReference type="EMBL" id="JAKRYL010000001">
    <property type="protein sequence ID" value="MCL7745587.1"/>
    <property type="molecule type" value="Genomic_DNA"/>
</dbReference>
<evidence type="ECO:0000256" key="3">
    <source>
        <dbReference type="PROSITE-ProRule" id="PRU00335"/>
    </source>
</evidence>
<dbReference type="PANTHER" id="PTHR43479:SF7">
    <property type="entry name" value="TETR-FAMILY TRANSCRIPTIONAL REGULATOR"/>
    <property type="match status" value="1"/>
</dbReference>
<dbReference type="InterPro" id="IPR050624">
    <property type="entry name" value="HTH-type_Tx_Regulator"/>
</dbReference>